<feature type="signal peptide" evidence="2">
    <location>
        <begin position="1"/>
        <end position="28"/>
    </location>
</feature>
<gene>
    <name evidence="5" type="ORF">HNR40_002066</name>
</gene>
<dbReference type="GO" id="GO:0046677">
    <property type="term" value="P:response to antibiotic"/>
    <property type="evidence" value="ECO:0007669"/>
    <property type="project" value="InterPro"/>
</dbReference>
<evidence type="ECO:0000256" key="1">
    <source>
        <dbReference type="SAM" id="MobiDB-lite"/>
    </source>
</evidence>
<evidence type="ECO:0000256" key="2">
    <source>
        <dbReference type="SAM" id="SignalP"/>
    </source>
</evidence>
<dbReference type="SUPFAM" id="SSF56601">
    <property type="entry name" value="beta-lactamase/transpeptidase-like"/>
    <property type="match status" value="1"/>
</dbReference>
<dbReference type="InterPro" id="IPR000871">
    <property type="entry name" value="Beta-lactam_class-A"/>
</dbReference>
<dbReference type="Pfam" id="PF13354">
    <property type="entry name" value="Beta-lactamase2"/>
    <property type="match status" value="1"/>
</dbReference>
<dbReference type="PANTHER" id="PTHR35333">
    <property type="entry name" value="BETA-LACTAMASE"/>
    <property type="match status" value="1"/>
</dbReference>
<dbReference type="Pfam" id="PF18042">
    <property type="entry name" value="ORF_12_N"/>
    <property type="match status" value="1"/>
</dbReference>
<evidence type="ECO:0000259" key="4">
    <source>
        <dbReference type="Pfam" id="PF18042"/>
    </source>
</evidence>
<proteinExistence type="predicted"/>
<dbReference type="InterPro" id="IPR040846">
    <property type="entry name" value="ORF_12_N"/>
</dbReference>
<accession>A0A7W8EFM0</accession>
<dbReference type="PANTHER" id="PTHR35333:SF5">
    <property type="entry name" value="CONSERVED LIPOPROTEIN LPQF-RELATED"/>
    <property type="match status" value="1"/>
</dbReference>
<evidence type="ECO:0000313" key="5">
    <source>
        <dbReference type="EMBL" id="MBB5076602.1"/>
    </source>
</evidence>
<evidence type="ECO:0000259" key="3">
    <source>
        <dbReference type="Pfam" id="PF13354"/>
    </source>
</evidence>
<dbReference type="EMBL" id="JACHIN010000002">
    <property type="protein sequence ID" value="MBB5076602.1"/>
    <property type="molecule type" value="Genomic_DNA"/>
</dbReference>
<protein>
    <recommendedName>
        <fullName evidence="7">Serine hydrolase</fullName>
    </recommendedName>
</protein>
<organism evidence="5 6">
    <name type="scientific">Nonomuraea endophytica</name>
    <dbReference type="NCBI Taxonomy" id="714136"/>
    <lineage>
        <taxon>Bacteria</taxon>
        <taxon>Bacillati</taxon>
        <taxon>Actinomycetota</taxon>
        <taxon>Actinomycetes</taxon>
        <taxon>Streptosporangiales</taxon>
        <taxon>Streptosporangiaceae</taxon>
        <taxon>Nonomuraea</taxon>
    </lineage>
</organism>
<dbReference type="GO" id="GO:0030655">
    <property type="term" value="P:beta-lactam antibiotic catabolic process"/>
    <property type="evidence" value="ECO:0007669"/>
    <property type="project" value="InterPro"/>
</dbReference>
<dbReference type="RefSeq" id="WP_184960068.1">
    <property type="nucleotide sequence ID" value="NZ_JACHIN010000002.1"/>
</dbReference>
<keyword evidence="6" id="KW-1185">Reference proteome</keyword>
<feature type="chain" id="PRO_5030627869" description="Serine hydrolase" evidence="2">
    <location>
        <begin position="29"/>
        <end position="446"/>
    </location>
</feature>
<dbReference type="Proteomes" id="UP000568380">
    <property type="component" value="Unassembled WGS sequence"/>
</dbReference>
<sequence>MIPRLTSKSLLALAVAATLLAGSGVATAAGATAGPSPSPTGSPGVEIPATPAGQQLRWVLDAIGRAPVPESEIKEHIADSYLAAVPPAEVNAFLQQLAGLTLNAVDSSRPKQIEVTATLAGHKLTVTLGVDDTGKIDLLGAEPILPLPPEPKTWKELDERLAKVAPRHAYLAAEIKGSRIRPIHAIGQNTDRPIGSMFKLYILGALAKQIRQGKLSWNTQLTITPELKSLPSGELQDRPNGSKVSVLEAATLMISISDNTGTDMLLHKVGKKAVEKTMRAWGARDKRNFPVLSTREMFTLKGADYPKHTKAYLALGTAAKRAYLRDTIGKLPLTSIVPWLKPPRELDTIEWFASPADIARAHAELRKFTDPNVGRVMSVNPGSLAEGTWYKGGSEVGLLALGHSYRAANGKVYAITTLATDPSAPFPATATPELVSLARGAVKLAK</sequence>
<evidence type="ECO:0000313" key="6">
    <source>
        <dbReference type="Proteomes" id="UP000568380"/>
    </source>
</evidence>
<dbReference type="AlphaFoldDB" id="A0A7W8EFM0"/>
<comment type="caution">
    <text evidence="5">The sequence shown here is derived from an EMBL/GenBank/DDBJ whole genome shotgun (WGS) entry which is preliminary data.</text>
</comment>
<feature type="domain" description="Beta-lactamase class A catalytic" evidence="3">
    <location>
        <begin position="186"/>
        <end position="287"/>
    </location>
</feature>
<feature type="domain" description="ORF 12 gene product N-terminal" evidence="4">
    <location>
        <begin position="47"/>
        <end position="136"/>
    </location>
</feature>
<keyword evidence="2" id="KW-0732">Signal</keyword>
<reference evidence="5 6" key="1">
    <citation type="submission" date="2020-08" db="EMBL/GenBank/DDBJ databases">
        <title>Genomic Encyclopedia of Type Strains, Phase IV (KMG-IV): sequencing the most valuable type-strain genomes for metagenomic binning, comparative biology and taxonomic classification.</title>
        <authorList>
            <person name="Goeker M."/>
        </authorList>
    </citation>
    <scope>NUCLEOTIDE SEQUENCE [LARGE SCALE GENOMIC DNA]</scope>
    <source>
        <strain evidence="5 6">DSM 45385</strain>
    </source>
</reference>
<name>A0A7W8EFM0_9ACTN</name>
<dbReference type="Gene3D" id="3.10.450.280">
    <property type="match status" value="1"/>
</dbReference>
<feature type="region of interest" description="Disordered" evidence="1">
    <location>
        <begin position="28"/>
        <end position="48"/>
    </location>
</feature>
<feature type="compositionally biased region" description="Low complexity" evidence="1">
    <location>
        <begin position="28"/>
        <end position="45"/>
    </location>
</feature>
<dbReference type="InterPro" id="IPR012338">
    <property type="entry name" value="Beta-lactam/transpept-like"/>
</dbReference>
<dbReference type="GO" id="GO:0008800">
    <property type="term" value="F:beta-lactamase activity"/>
    <property type="evidence" value="ECO:0007669"/>
    <property type="project" value="InterPro"/>
</dbReference>
<dbReference type="InterPro" id="IPR045155">
    <property type="entry name" value="Beta-lactam_cat"/>
</dbReference>
<evidence type="ECO:0008006" key="7">
    <source>
        <dbReference type="Google" id="ProtNLM"/>
    </source>
</evidence>
<dbReference type="Gene3D" id="3.40.710.10">
    <property type="entry name" value="DD-peptidase/beta-lactamase superfamily"/>
    <property type="match status" value="1"/>
</dbReference>